<dbReference type="Gene3D" id="2.160.20.10">
    <property type="entry name" value="Single-stranded right-handed beta-helix, Pectin lyase-like"/>
    <property type="match status" value="1"/>
</dbReference>
<evidence type="ECO:0000313" key="1">
    <source>
        <dbReference type="EMBL" id="CAE7459690.1"/>
    </source>
</evidence>
<evidence type="ECO:0000313" key="2">
    <source>
        <dbReference type="Proteomes" id="UP000601435"/>
    </source>
</evidence>
<comment type="caution">
    <text evidence="1">The sequence shown here is derived from an EMBL/GenBank/DDBJ whole genome shotgun (WGS) entry which is preliminary data.</text>
</comment>
<evidence type="ECO:0008006" key="3">
    <source>
        <dbReference type="Google" id="ProtNLM"/>
    </source>
</evidence>
<dbReference type="Proteomes" id="UP000601435">
    <property type="component" value="Unassembled WGS sequence"/>
</dbReference>
<gene>
    <name evidence="1" type="ORF">SNEC2469_LOCUS12837</name>
</gene>
<reference evidence="1" key="1">
    <citation type="submission" date="2021-02" db="EMBL/GenBank/DDBJ databases">
        <authorList>
            <person name="Dougan E. K."/>
            <person name="Rhodes N."/>
            <person name="Thang M."/>
            <person name="Chan C."/>
        </authorList>
    </citation>
    <scope>NUCLEOTIDE SEQUENCE</scope>
</reference>
<dbReference type="PANTHER" id="PTHR36453:SF1">
    <property type="entry name" value="RIGHT HANDED BETA HELIX DOMAIN-CONTAINING PROTEIN"/>
    <property type="match status" value="1"/>
</dbReference>
<dbReference type="EMBL" id="CAJNJA010020415">
    <property type="protein sequence ID" value="CAE7459690.1"/>
    <property type="molecule type" value="Genomic_DNA"/>
</dbReference>
<sequence length="507" mass="55401">ASKVLPHFQNYTSLSTKPVINAWRGGGRWFSWQFLVDEVRGESMVFSAHRGGNQGGEGVKTGGQWWIENVLEECDAPNEFFYDHESRMLYFSFNGTNTEPDGSEQWVLPVTQVLLNITSSDSSLRGVEVRDSMLTYLEPHGLPSGGDWALERLAAIVIRDASNVTVVDSLLTKLDGNGIFLDGAVKNASLTGNEFSYIGSSAMAAWGYTGDCLNANCSLTLPKGTLMGPDGRGMRAPHGTLVKSNLVREIGIWQKQSSMWFQAVTAETQLIGNVHFNGPRAGINFNDGFGGGDVIDGNVIGNCVRESGDHGPYNSWDRVPYITTLRTGRPSIIPKQRHITRNLWLGTYSTQEGVDTDDGSSYLLQDFNVFAYGMNGLKNDFGGHDNHQINNMYLFISRAWFAGTGLLPDGTGNNDAFTNNRCLLKVGGRYQSDCGHNAKGFITHDNTIYTKDGATKVCGGHDLNEYVRHSGLDHGSSVTVWPGVEELKASVNELLNGKAETPSTVFV</sequence>
<proteinExistence type="predicted"/>
<keyword evidence="2" id="KW-1185">Reference proteome</keyword>
<feature type="non-terminal residue" evidence="1">
    <location>
        <position position="1"/>
    </location>
</feature>
<name>A0A812RY02_9DINO</name>
<dbReference type="SUPFAM" id="SSF51126">
    <property type="entry name" value="Pectin lyase-like"/>
    <property type="match status" value="1"/>
</dbReference>
<dbReference type="AlphaFoldDB" id="A0A812RY02"/>
<organism evidence="1 2">
    <name type="scientific">Symbiodinium necroappetens</name>
    <dbReference type="NCBI Taxonomy" id="1628268"/>
    <lineage>
        <taxon>Eukaryota</taxon>
        <taxon>Sar</taxon>
        <taxon>Alveolata</taxon>
        <taxon>Dinophyceae</taxon>
        <taxon>Suessiales</taxon>
        <taxon>Symbiodiniaceae</taxon>
        <taxon>Symbiodinium</taxon>
    </lineage>
</organism>
<protein>
    <recommendedName>
        <fullName evidence="3">Right handed beta helix domain-containing protein</fullName>
    </recommendedName>
</protein>
<dbReference type="PANTHER" id="PTHR36453">
    <property type="entry name" value="SECRETED PROTEIN-RELATED"/>
    <property type="match status" value="1"/>
</dbReference>
<accession>A0A812RY02</accession>
<dbReference type="InterPro" id="IPR011050">
    <property type="entry name" value="Pectin_lyase_fold/virulence"/>
</dbReference>
<dbReference type="OrthoDB" id="5949092at2759"/>
<dbReference type="InterPro" id="IPR012334">
    <property type="entry name" value="Pectin_lyas_fold"/>
</dbReference>